<dbReference type="VEuPathDB" id="VectorBase:AQUA003471"/>
<dbReference type="EnsemblMetazoa" id="AQUA003471-RA">
    <property type="protein sequence ID" value="AQUA003471-PA"/>
    <property type="gene ID" value="AQUA003471"/>
</dbReference>
<evidence type="ECO:0000313" key="2">
    <source>
        <dbReference type="Proteomes" id="UP000076407"/>
    </source>
</evidence>
<dbReference type="Pfam" id="PF03564">
    <property type="entry name" value="DUF1759"/>
    <property type="match status" value="1"/>
</dbReference>
<evidence type="ECO:0000313" key="1">
    <source>
        <dbReference type="EnsemblMetazoa" id="AQUA003471-PA"/>
    </source>
</evidence>
<proteinExistence type="predicted"/>
<protein>
    <recommendedName>
        <fullName evidence="3">Peptidase aspartic putative domain-containing protein</fullName>
    </recommendedName>
</protein>
<dbReference type="InterPro" id="IPR005312">
    <property type="entry name" value="DUF1759"/>
</dbReference>
<reference evidence="1" key="1">
    <citation type="submission" date="2020-05" db="UniProtKB">
        <authorList>
            <consortium name="EnsemblMetazoa"/>
        </authorList>
    </citation>
    <scope>IDENTIFICATION</scope>
    <source>
        <strain evidence="1">SANGQUA</strain>
    </source>
</reference>
<accession>A0A182X104</accession>
<dbReference type="AlphaFoldDB" id="A0A182X104"/>
<name>A0A182X104_ANOQN</name>
<dbReference type="PANTHER" id="PTHR47331">
    <property type="entry name" value="PHD-TYPE DOMAIN-CONTAINING PROTEIN"/>
    <property type="match status" value="1"/>
</dbReference>
<organism evidence="1 2">
    <name type="scientific">Anopheles quadriannulatus</name>
    <name type="common">Mosquito</name>
    <dbReference type="NCBI Taxonomy" id="34691"/>
    <lineage>
        <taxon>Eukaryota</taxon>
        <taxon>Metazoa</taxon>
        <taxon>Ecdysozoa</taxon>
        <taxon>Arthropoda</taxon>
        <taxon>Hexapoda</taxon>
        <taxon>Insecta</taxon>
        <taxon>Pterygota</taxon>
        <taxon>Neoptera</taxon>
        <taxon>Endopterygota</taxon>
        <taxon>Diptera</taxon>
        <taxon>Nematocera</taxon>
        <taxon>Culicoidea</taxon>
        <taxon>Culicidae</taxon>
        <taxon>Anophelinae</taxon>
        <taxon>Anopheles</taxon>
    </lineage>
</organism>
<sequence>MAAPCSANSTVKQLPSIQSAFVDASLTPSQKAARENTPKELPIFSGTNLIRLQRALKGPALESVDHLLLLPDGLADVLDILRSEYGRPDLIVDSLVEKVRRLPPVRSERLESLAIFGKAVRKMCATIKASGLKEYDCNVTLLKELVAKLPAERRLEWARHKVKLPRKSVVEFGKWFTEIAIAASTEVNPFERNLHVEQSRSQPARKPPMHNHHLNFHVTRTCKLCHDSCRTLTDCARFCELTVRERLHGEKGTVKTFAFLDEGSSATFVDRELIDELGMDGKLHPVTLKWTDNTTRDEVSSLKLSLRVSGLSKGASIYNLPTVHTLKKLELPAQTLSVQKLSKEYPHLKGLKISSYSGIVPRIIIGMDNVYLGKPSRCIEGDIHEPIAVKTRLGWT</sequence>
<keyword evidence="2" id="KW-1185">Reference proteome</keyword>
<dbReference type="Proteomes" id="UP000076407">
    <property type="component" value="Unassembled WGS sequence"/>
</dbReference>
<dbReference type="PANTHER" id="PTHR47331:SF5">
    <property type="entry name" value="RIBONUCLEASE H"/>
    <property type="match status" value="1"/>
</dbReference>
<dbReference type="STRING" id="34691.A0A182X104"/>
<evidence type="ECO:0008006" key="3">
    <source>
        <dbReference type="Google" id="ProtNLM"/>
    </source>
</evidence>